<dbReference type="PANTHER" id="PTHR32114">
    <property type="entry name" value="ABC TRANSPORTER ABCH.3"/>
    <property type="match status" value="1"/>
</dbReference>
<dbReference type="SUPFAM" id="SSF52540">
    <property type="entry name" value="P-loop containing nucleoside triphosphate hydrolases"/>
    <property type="match status" value="1"/>
</dbReference>
<dbReference type="InterPro" id="IPR038729">
    <property type="entry name" value="Rad50/SbcC_AAA"/>
</dbReference>
<feature type="domain" description="Rad50/SbcC-type AAA" evidence="2">
    <location>
        <begin position="6"/>
        <end position="66"/>
    </location>
</feature>
<dbReference type="STRING" id="915471.SAMN05216201_10952"/>
<dbReference type="RefSeq" id="WP_090311312.1">
    <property type="nucleotide sequence ID" value="NZ_FNZE01000009.1"/>
</dbReference>
<dbReference type="Gene3D" id="3.40.50.300">
    <property type="entry name" value="P-loop containing nucleotide triphosphate hydrolases"/>
    <property type="match status" value="1"/>
</dbReference>
<evidence type="ECO:0000256" key="1">
    <source>
        <dbReference type="SAM" id="Coils"/>
    </source>
</evidence>
<accession>A0A1H6YXJ2</accession>
<dbReference type="Pfam" id="PF13476">
    <property type="entry name" value="AAA_23"/>
    <property type="match status" value="1"/>
</dbReference>
<proteinExistence type="predicted"/>
<evidence type="ECO:0000313" key="3">
    <source>
        <dbReference type="EMBL" id="SEJ45959.1"/>
    </source>
</evidence>
<dbReference type="GO" id="GO:0006302">
    <property type="term" value="P:double-strand break repair"/>
    <property type="evidence" value="ECO:0007669"/>
    <property type="project" value="InterPro"/>
</dbReference>
<dbReference type="EMBL" id="FNZE01000009">
    <property type="protein sequence ID" value="SEJ45959.1"/>
    <property type="molecule type" value="Genomic_DNA"/>
</dbReference>
<dbReference type="InterPro" id="IPR027417">
    <property type="entry name" value="P-loop_NTPase"/>
</dbReference>
<reference evidence="4" key="1">
    <citation type="submission" date="2016-10" db="EMBL/GenBank/DDBJ databases">
        <authorList>
            <person name="Varghese N."/>
            <person name="Submissions S."/>
        </authorList>
    </citation>
    <scope>NUCLEOTIDE SEQUENCE [LARGE SCALE GENOMIC DNA]</scope>
    <source>
        <strain evidence="4">LMG 25967</strain>
    </source>
</reference>
<evidence type="ECO:0000259" key="2">
    <source>
        <dbReference type="Pfam" id="PF13476"/>
    </source>
</evidence>
<feature type="coiled-coil region" evidence="1">
    <location>
        <begin position="212"/>
        <end position="287"/>
    </location>
</feature>
<name>A0A1H6YXJ2_9PSED</name>
<dbReference type="Proteomes" id="UP000242930">
    <property type="component" value="Unassembled WGS sequence"/>
</dbReference>
<dbReference type="AlphaFoldDB" id="A0A1H6YXJ2"/>
<evidence type="ECO:0000313" key="4">
    <source>
        <dbReference type="Proteomes" id="UP000242930"/>
    </source>
</evidence>
<dbReference type="GO" id="GO:0016887">
    <property type="term" value="F:ATP hydrolysis activity"/>
    <property type="evidence" value="ECO:0007669"/>
    <property type="project" value="InterPro"/>
</dbReference>
<dbReference type="OrthoDB" id="9815944at2"/>
<keyword evidence="4" id="KW-1185">Reference proteome</keyword>
<organism evidence="3 4">
    <name type="scientific">Pseudomonas linyingensis</name>
    <dbReference type="NCBI Taxonomy" id="915471"/>
    <lineage>
        <taxon>Bacteria</taxon>
        <taxon>Pseudomonadati</taxon>
        <taxon>Pseudomonadota</taxon>
        <taxon>Gammaproteobacteria</taxon>
        <taxon>Pseudomonadales</taxon>
        <taxon>Pseudomonadaceae</taxon>
        <taxon>Pseudomonas</taxon>
    </lineage>
</organism>
<protein>
    <submittedName>
        <fullName evidence="3">AAA domain-containing protein</fullName>
    </submittedName>
</protein>
<feature type="coiled-coil region" evidence="1">
    <location>
        <begin position="407"/>
        <end position="438"/>
    </location>
</feature>
<gene>
    <name evidence="3" type="ORF">SAMN05216201_10952</name>
</gene>
<keyword evidence="1" id="KW-0175">Coiled coil</keyword>
<sequence>MRITNIEVTNFQGLRHAALAVSEPVLLVSGFNGAGKSSLLNAISMALTGQPRRVSLRKDMAKLVTEGAKKGEAVVSWIGAAGEQESAAVALPSGKGAPLVDLPCLPFVLDASKFAALDEKERRRTLFGLTGASASPNEIAKRLTDKGAGADLIERIKPMLRAGFDAAVGQAKEYASEARGAWKAITGEAYGSEKAEGWEPEAVAVEVQSEDLEEVARELSVVELDLSEAQQTVGGHKAAMAAAEQRQQRIAELREAADLLQRRQHKLNNDNADLKHWQDQLAAAEAAAAGGKQGLVHDMARNLVDWQALAQRTAGVRAADSGLTTPWAVLEEMDRAKLLLERYTTEHGPLADAGADDAQLAKRIPEFRTYVDNLSRTVANDQRDVKASQDAAAQLEALEAETASIPLAEAMANAEQAINDLRQQRDKLMAKQQALQEAHHAQVSRDKIIAEAAGHHSAVKNWTLIADALAPTGIPAEILAGALTPVNALLAELSTATSWQTVQISSDIGVEFGGRAYGLLSESERWRCDALLSIAIASLSGLRFVVLDRYDVLDLPSRGQIIKLLMARTQDGTLDSAIIAGTMKAPMATTPPGLQAVWVEGGVIGSTMEAAA</sequence>
<dbReference type="PANTHER" id="PTHR32114:SF2">
    <property type="entry name" value="ABC TRANSPORTER ABCH.3"/>
    <property type="match status" value="1"/>
</dbReference>